<sequence>MRAILRSLADDDADDSAPDVWLTHLETGWTLAVFSSGLLQLEADATKEPLRELKGDFDIALELWTILAEGDIARLLKANWREVE</sequence>
<proteinExistence type="predicted"/>
<evidence type="ECO:0000313" key="1">
    <source>
        <dbReference type="EMBL" id="GHB98032.1"/>
    </source>
</evidence>
<protein>
    <submittedName>
        <fullName evidence="1">Uncharacterized protein</fullName>
    </submittedName>
</protein>
<reference evidence="1" key="2">
    <citation type="submission" date="2020-09" db="EMBL/GenBank/DDBJ databases">
        <authorList>
            <person name="Sun Q."/>
            <person name="Kim S."/>
        </authorList>
    </citation>
    <scope>NUCLEOTIDE SEQUENCE</scope>
    <source>
        <strain evidence="1">KCTC 12870</strain>
    </source>
</reference>
<dbReference type="Proteomes" id="UP000642829">
    <property type="component" value="Unassembled WGS sequence"/>
</dbReference>
<dbReference type="AlphaFoldDB" id="A0A8J3DAR9"/>
<evidence type="ECO:0000313" key="2">
    <source>
        <dbReference type="Proteomes" id="UP000642829"/>
    </source>
</evidence>
<comment type="caution">
    <text evidence="1">The sequence shown here is derived from an EMBL/GenBank/DDBJ whole genome shotgun (WGS) entry which is preliminary data.</text>
</comment>
<dbReference type="RefSeq" id="WP_189513046.1">
    <property type="nucleotide sequence ID" value="NZ_BMXG01000006.1"/>
</dbReference>
<accession>A0A8J3DAR9</accession>
<gene>
    <name evidence="1" type="ORF">GCM10007047_12500</name>
</gene>
<organism evidence="1 2">
    <name type="scientific">Cerasicoccus arenae</name>
    <dbReference type="NCBI Taxonomy" id="424488"/>
    <lineage>
        <taxon>Bacteria</taxon>
        <taxon>Pseudomonadati</taxon>
        <taxon>Verrucomicrobiota</taxon>
        <taxon>Opitutia</taxon>
        <taxon>Puniceicoccales</taxon>
        <taxon>Cerasicoccaceae</taxon>
        <taxon>Cerasicoccus</taxon>
    </lineage>
</organism>
<dbReference type="EMBL" id="BMXG01000006">
    <property type="protein sequence ID" value="GHB98032.1"/>
    <property type="molecule type" value="Genomic_DNA"/>
</dbReference>
<keyword evidence="2" id="KW-1185">Reference proteome</keyword>
<name>A0A8J3DAR9_9BACT</name>
<reference evidence="1" key="1">
    <citation type="journal article" date="2014" name="Int. J. Syst. Evol. Microbiol.">
        <title>Complete genome sequence of Corynebacterium casei LMG S-19264T (=DSM 44701T), isolated from a smear-ripened cheese.</title>
        <authorList>
            <consortium name="US DOE Joint Genome Institute (JGI-PGF)"/>
            <person name="Walter F."/>
            <person name="Albersmeier A."/>
            <person name="Kalinowski J."/>
            <person name="Ruckert C."/>
        </authorList>
    </citation>
    <scope>NUCLEOTIDE SEQUENCE</scope>
    <source>
        <strain evidence="1">KCTC 12870</strain>
    </source>
</reference>